<feature type="transmembrane region" description="Helical" evidence="7">
    <location>
        <begin position="74"/>
        <end position="92"/>
    </location>
</feature>
<dbReference type="InterPro" id="IPR052337">
    <property type="entry name" value="SAT4-like"/>
</dbReference>
<evidence type="ECO:0000256" key="7">
    <source>
        <dbReference type="SAM" id="Phobius"/>
    </source>
</evidence>
<feature type="transmembrane region" description="Helical" evidence="7">
    <location>
        <begin position="104"/>
        <end position="129"/>
    </location>
</feature>
<keyword evidence="3 7" id="KW-1133">Transmembrane helix</keyword>
<proteinExistence type="inferred from homology"/>
<dbReference type="PANTHER" id="PTHR33048:SF167">
    <property type="entry name" value="INTEGRAL MEMBRANE PROTEIN"/>
    <property type="match status" value="1"/>
</dbReference>
<evidence type="ECO:0000259" key="8">
    <source>
        <dbReference type="Pfam" id="PF20684"/>
    </source>
</evidence>
<dbReference type="AlphaFoldDB" id="A0A319CW87"/>
<dbReference type="PROSITE" id="PS51257">
    <property type="entry name" value="PROKAR_LIPOPROTEIN"/>
    <property type="match status" value="1"/>
</dbReference>
<feature type="region of interest" description="Disordered" evidence="6">
    <location>
        <begin position="280"/>
        <end position="304"/>
    </location>
</feature>
<keyword evidence="10" id="KW-1185">Reference proteome</keyword>
<keyword evidence="4 7" id="KW-0472">Membrane</keyword>
<evidence type="ECO:0000256" key="1">
    <source>
        <dbReference type="ARBA" id="ARBA00004141"/>
    </source>
</evidence>
<comment type="similarity">
    <text evidence="5">Belongs to the SAT4 family.</text>
</comment>
<feature type="transmembrane region" description="Helical" evidence="7">
    <location>
        <begin position="150"/>
        <end position="174"/>
    </location>
</feature>
<sequence>MSSKYLDSRGHSSGSQQASVFGIGIACMAFTSVVIALRIYVRTIVLRALGADDNLDIRFDHRVHSGQAVWATRVLYVAGLGFIKMCLLWFYLRLEARPVMKWLVHSVIIFVLGVSISSLIVDLVACIPISKFWDPSESGRCMSSASQQMFYEVNGILVIVMDIMVWIVPIPMLWHVHISLPVSPLPKPPPMRNPTTDTTPAACVRYNTVLQLAQNPDETYVLAASLNWCGIEAYVAVFCGSTPSLWVLAKRTLPRLLGTSRGERSNSTYAVQRVSKRFSGAPFRDQRSTGGSRSGESQHALHDGGGIMMKTDIHWEVADRGVEGLEFGVKG</sequence>
<evidence type="ECO:0000256" key="4">
    <source>
        <dbReference type="ARBA" id="ARBA00023136"/>
    </source>
</evidence>
<protein>
    <recommendedName>
        <fullName evidence="8">Rhodopsin domain-containing protein</fullName>
    </recommendedName>
</protein>
<dbReference type="OrthoDB" id="5273647at2759"/>
<dbReference type="STRING" id="1448320.A0A319CW87"/>
<reference evidence="9 10" key="1">
    <citation type="submission" date="2018-02" db="EMBL/GenBank/DDBJ databases">
        <title>The genomes of Aspergillus section Nigri reveals drivers in fungal speciation.</title>
        <authorList>
            <consortium name="DOE Joint Genome Institute"/>
            <person name="Vesth T.C."/>
            <person name="Nybo J."/>
            <person name="Theobald S."/>
            <person name="Brandl J."/>
            <person name="Frisvad J.C."/>
            <person name="Nielsen K.F."/>
            <person name="Lyhne E.K."/>
            <person name="Kogle M.E."/>
            <person name="Kuo A."/>
            <person name="Riley R."/>
            <person name="Clum A."/>
            <person name="Nolan M."/>
            <person name="Lipzen A."/>
            <person name="Salamov A."/>
            <person name="Henrissat B."/>
            <person name="Wiebenga A."/>
            <person name="De vries R.P."/>
            <person name="Grigoriev I.V."/>
            <person name="Mortensen U.H."/>
            <person name="Andersen M.R."/>
            <person name="Baker S.E."/>
        </authorList>
    </citation>
    <scope>NUCLEOTIDE SEQUENCE [LARGE SCALE GENOMIC DNA]</scope>
    <source>
        <strain evidence="9 10">CBS 707.79</strain>
    </source>
</reference>
<evidence type="ECO:0000256" key="2">
    <source>
        <dbReference type="ARBA" id="ARBA00022692"/>
    </source>
</evidence>
<evidence type="ECO:0000256" key="3">
    <source>
        <dbReference type="ARBA" id="ARBA00022989"/>
    </source>
</evidence>
<dbReference type="PANTHER" id="PTHR33048">
    <property type="entry name" value="PTH11-LIKE INTEGRAL MEMBRANE PROTEIN (AFU_ORTHOLOGUE AFUA_5G11245)"/>
    <property type="match status" value="1"/>
</dbReference>
<organism evidence="9 10">
    <name type="scientific">Aspergillus ellipticus CBS 707.79</name>
    <dbReference type="NCBI Taxonomy" id="1448320"/>
    <lineage>
        <taxon>Eukaryota</taxon>
        <taxon>Fungi</taxon>
        <taxon>Dikarya</taxon>
        <taxon>Ascomycota</taxon>
        <taxon>Pezizomycotina</taxon>
        <taxon>Eurotiomycetes</taxon>
        <taxon>Eurotiomycetidae</taxon>
        <taxon>Eurotiales</taxon>
        <taxon>Aspergillaceae</taxon>
        <taxon>Aspergillus</taxon>
        <taxon>Aspergillus subgen. Circumdati</taxon>
    </lineage>
</organism>
<dbReference type="Proteomes" id="UP000247810">
    <property type="component" value="Unassembled WGS sequence"/>
</dbReference>
<evidence type="ECO:0000256" key="5">
    <source>
        <dbReference type="ARBA" id="ARBA00038359"/>
    </source>
</evidence>
<evidence type="ECO:0000313" key="9">
    <source>
        <dbReference type="EMBL" id="PYH89334.1"/>
    </source>
</evidence>
<dbReference type="InterPro" id="IPR049326">
    <property type="entry name" value="Rhodopsin_dom_fungi"/>
</dbReference>
<evidence type="ECO:0000313" key="10">
    <source>
        <dbReference type="Proteomes" id="UP000247810"/>
    </source>
</evidence>
<keyword evidence="2 7" id="KW-0812">Transmembrane</keyword>
<name>A0A319CW87_9EURO</name>
<feature type="domain" description="Rhodopsin" evidence="8">
    <location>
        <begin position="30"/>
        <end position="180"/>
    </location>
</feature>
<dbReference type="VEuPathDB" id="FungiDB:BO71DRAFT_413437"/>
<dbReference type="EMBL" id="KZ826035">
    <property type="protein sequence ID" value="PYH89334.1"/>
    <property type="molecule type" value="Genomic_DNA"/>
</dbReference>
<feature type="transmembrane region" description="Helical" evidence="7">
    <location>
        <begin position="20"/>
        <end position="41"/>
    </location>
</feature>
<dbReference type="Pfam" id="PF20684">
    <property type="entry name" value="Fung_rhodopsin"/>
    <property type="match status" value="1"/>
</dbReference>
<accession>A0A319CW87</accession>
<gene>
    <name evidence="9" type="ORF">BO71DRAFT_413437</name>
</gene>
<dbReference type="GO" id="GO:0016020">
    <property type="term" value="C:membrane"/>
    <property type="evidence" value="ECO:0007669"/>
    <property type="project" value="UniProtKB-SubCell"/>
</dbReference>
<evidence type="ECO:0000256" key="6">
    <source>
        <dbReference type="SAM" id="MobiDB-lite"/>
    </source>
</evidence>
<feature type="compositionally biased region" description="Polar residues" evidence="6">
    <location>
        <begin position="288"/>
        <end position="297"/>
    </location>
</feature>
<comment type="subcellular location">
    <subcellularLocation>
        <location evidence="1">Membrane</location>
        <topology evidence="1">Multi-pass membrane protein</topology>
    </subcellularLocation>
</comment>